<evidence type="ECO:0000313" key="2">
    <source>
        <dbReference type="Proteomes" id="UP000775129"/>
    </source>
</evidence>
<protein>
    <submittedName>
        <fullName evidence="1">Uncharacterized protein</fullName>
    </submittedName>
</protein>
<proteinExistence type="predicted"/>
<sequence>MLLIARASQDEILAAFAPLPLPEDPDRTWHVGPTAPSGWTAAWVEEETTLPETWELVLLGEVGDPRVVRVRTGGAERRFAWDIHDASIPGEVPAAIAATLGMPGTEAAFRLALEEHLLGETTAEEEDLALSQVAEALGGARSRSGLPELENDTFREVLLDRGDASRRRDLAEQFAYDEDEGWVLTEIGGDWFTVHSPDTPELGAGPFDLDDASSVDHPVLVLWRGSGSGAVLQDREDLMELIMWNTGWVEQSDDSAERATTGEALGEAFGVGEGARRLRDLCAARTVDGDPLAQLLELLDIPRTALLVLDDDPSAPEPLSIDAPGGFLRGVRRLFGGRG</sequence>
<reference evidence="1" key="2">
    <citation type="submission" date="2021-09" db="EMBL/GenBank/DDBJ databases">
        <authorList>
            <person name="Gilroy R."/>
        </authorList>
    </citation>
    <scope>NUCLEOTIDE SEQUENCE</scope>
    <source>
        <strain evidence="1">1647</strain>
    </source>
</reference>
<organism evidence="1 2">
    <name type="scientific">Brachybacterium paraconglomeratum</name>
    <dbReference type="NCBI Taxonomy" id="173362"/>
    <lineage>
        <taxon>Bacteria</taxon>
        <taxon>Bacillati</taxon>
        <taxon>Actinomycetota</taxon>
        <taxon>Actinomycetes</taxon>
        <taxon>Micrococcales</taxon>
        <taxon>Dermabacteraceae</taxon>
        <taxon>Brachybacterium</taxon>
    </lineage>
</organism>
<reference evidence="1" key="1">
    <citation type="journal article" date="2021" name="PeerJ">
        <title>Extensive microbial diversity within the chicken gut microbiome revealed by metagenomics and culture.</title>
        <authorList>
            <person name="Gilroy R."/>
            <person name="Ravi A."/>
            <person name="Getino M."/>
            <person name="Pursley I."/>
            <person name="Horton D.L."/>
            <person name="Alikhan N.F."/>
            <person name="Baker D."/>
            <person name="Gharbi K."/>
            <person name="Hall N."/>
            <person name="Watson M."/>
            <person name="Adriaenssens E.M."/>
            <person name="Foster-Nyarko E."/>
            <person name="Jarju S."/>
            <person name="Secka A."/>
            <person name="Antonio M."/>
            <person name="Oren A."/>
            <person name="Chaudhuri R.R."/>
            <person name="La Ragione R."/>
            <person name="Hildebrand F."/>
            <person name="Pallen M.J."/>
        </authorList>
    </citation>
    <scope>NUCLEOTIDE SEQUENCE</scope>
    <source>
        <strain evidence="1">1647</strain>
    </source>
</reference>
<comment type="caution">
    <text evidence="1">The sequence shown here is derived from an EMBL/GenBank/DDBJ whole genome shotgun (WGS) entry which is preliminary data.</text>
</comment>
<dbReference type="EMBL" id="DYWO01000375">
    <property type="protein sequence ID" value="HJF50582.1"/>
    <property type="molecule type" value="Genomic_DNA"/>
</dbReference>
<gene>
    <name evidence="1" type="ORF">K8W24_12470</name>
</gene>
<name>A0A921GPJ5_9MICO</name>
<dbReference type="AlphaFoldDB" id="A0A921GPJ5"/>
<accession>A0A921GPJ5</accession>
<evidence type="ECO:0000313" key="1">
    <source>
        <dbReference type="EMBL" id="HJF50582.1"/>
    </source>
</evidence>
<dbReference type="Proteomes" id="UP000775129">
    <property type="component" value="Unassembled WGS sequence"/>
</dbReference>